<dbReference type="GO" id="GO:0046872">
    <property type="term" value="F:metal ion binding"/>
    <property type="evidence" value="ECO:0007669"/>
    <property type="project" value="UniProtKB-KW"/>
</dbReference>
<keyword evidence="10" id="KW-1185">Reference proteome</keyword>
<accession>A0A2B7ZAF8</accession>
<dbReference type="InterPro" id="IPR050501">
    <property type="entry name" value="ICDH/IPMDH"/>
</dbReference>
<keyword evidence="4" id="KW-0479">Metal-binding</keyword>
<evidence type="ECO:0000313" key="10">
    <source>
        <dbReference type="Proteomes" id="UP000226031"/>
    </source>
</evidence>
<evidence type="ECO:0000313" key="9">
    <source>
        <dbReference type="EMBL" id="PGH33414.1"/>
    </source>
</evidence>
<comment type="cofactor">
    <cofactor evidence="1">
        <name>Mn(2+)</name>
        <dbReference type="ChEBI" id="CHEBI:29035"/>
    </cofactor>
</comment>
<dbReference type="Pfam" id="PF00180">
    <property type="entry name" value="Iso_dh"/>
    <property type="match status" value="2"/>
</dbReference>
<keyword evidence="5" id="KW-0560">Oxidoreductase</keyword>
<dbReference type="SMART" id="SM01329">
    <property type="entry name" value="Iso_dh"/>
    <property type="match status" value="1"/>
</dbReference>
<keyword evidence="7" id="KW-0464">Manganese</keyword>
<evidence type="ECO:0000256" key="3">
    <source>
        <dbReference type="ARBA" id="ARBA00007769"/>
    </source>
</evidence>
<dbReference type="InterPro" id="IPR024084">
    <property type="entry name" value="IsoPropMal-DH-like_dom"/>
</dbReference>
<evidence type="ECO:0000256" key="5">
    <source>
        <dbReference type="ARBA" id="ARBA00023002"/>
    </source>
</evidence>
<organism evidence="9 10">
    <name type="scientific">[Emmonsia] crescens</name>
    <dbReference type="NCBI Taxonomy" id="73230"/>
    <lineage>
        <taxon>Eukaryota</taxon>
        <taxon>Fungi</taxon>
        <taxon>Dikarya</taxon>
        <taxon>Ascomycota</taxon>
        <taxon>Pezizomycotina</taxon>
        <taxon>Eurotiomycetes</taxon>
        <taxon>Eurotiomycetidae</taxon>
        <taxon>Onygenales</taxon>
        <taxon>Ajellomycetaceae</taxon>
        <taxon>Emergomyces</taxon>
    </lineage>
</organism>
<dbReference type="AlphaFoldDB" id="A0A2B7ZAF8"/>
<evidence type="ECO:0000256" key="6">
    <source>
        <dbReference type="ARBA" id="ARBA00023027"/>
    </source>
</evidence>
<dbReference type="SUPFAM" id="SSF53659">
    <property type="entry name" value="Isocitrate/Isopropylmalate dehydrogenase-like"/>
    <property type="match status" value="1"/>
</dbReference>
<protein>
    <submittedName>
        <fullName evidence="9">Tartrate dehydrogenase/decarboxylase/D-malate dehydrogenase</fullName>
    </submittedName>
</protein>
<evidence type="ECO:0000256" key="1">
    <source>
        <dbReference type="ARBA" id="ARBA00001936"/>
    </source>
</evidence>
<dbReference type="STRING" id="73230.A0A2B7ZAF8"/>
<evidence type="ECO:0000256" key="2">
    <source>
        <dbReference type="ARBA" id="ARBA00001946"/>
    </source>
</evidence>
<keyword evidence="6" id="KW-0520">NAD</keyword>
<feature type="domain" description="Isopropylmalate dehydrogenase-like" evidence="8">
    <location>
        <begin position="9"/>
        <end position="321"/>
    </location>
</feature>
<dbReference type="PANTHER" id="PTHR43275">
    <property type="entry name" value="D-MALATE DEHYDROGENASE [DECARBOXYLATING]"/>
    <property type="match status" value="1"/>
</dbReference>
<dbReference type="EMBL" id="PDND01000064">
    <property type="protein sequence ID" value="PGH33414.1"/>
    <property type="molecule type" value="Genomic_DNA"/>
</dbReference>
<evidence type="ECO:0000256" key="4">
    <source>
        <dbReference type="ARBA" id="ARBA00022723"/>
    </source>
</evidence>
<dbReference type="Gene3D" id="3.40.718.10">
    <property type="entry name" value="Isopropylmalate Dehydrogenase"/>
    <property type="match status" value="1"/>
</dbReference>
<sequence>MTPPAPCYKIAAIPADGIGPEVIGTGIKVLNKLAATLKTFELAFENFECSSTYYKKHGRYLPDGALDVLRKSDVILFGAVRVAGVICGCHYVVGHIQHHIEPKVAEANLIFTSPPSSFIICDNPDVHTGHISLWGLRLVICQPLQQYTNARPTTVFHGTQPPLRACQPGDLDWPCREGVEVATEVSIFTRHGVERIMKFAFEIARRRPKKHISVATKSNAQRKTGYEVAAEVAEQFPDGACDKMLVDAMTAKMVLKPESLDTIVATNLHVDILSDLATALVGSIGIAPTNNLDPTRKKPSMFEPIHGSAFDITGKVIGMPIFGC</sequence>
<comment type="caution">
    <text evidence="9">The sequence shown here is derived from an EMBL/GenBank/DDBJ whole genome shotgun (WGS) entry which is preliminary data.</text>
</comment>
<evidence type="ECO:0000259" key="8">
    <source>
        <dbReference type="SMART" id="SM01329"/>
    </source>
</evidence>
<dbReference type="PANTHER" id="PTHR43275:SF1">
    <property type="entry name" value="D-MALATE DEHYDROGENASE [DECARBOXYLATING]"/>
    <property type="match status" value="1"/>
</dbReference>
<evidence type="ECO:0000256" key="7">
    <source>
        <dbReference type="ARBA" id="ARBA00023211"/>
    </source>
</evidence>
<comment type="cofactor">
    <cofactor evidence="2">
        <name>Mg(2+)</name>
        <dbReference type="ChEBI" id="CHEBI:18420"/>
    </cofactor>
</comment>
<comment type="similarity">
    <text evidence="3">Belongs to the isocitrate and isopropylmalate dehydrogenases family.</text>
</comment>
<dbReference type="Proteomes" id="UP000226031">
    <property type="component" value="Unassembled WGS sequence"/>
</dbReference>
<dbReference type="VEuPathDB" id="FungiDB:EMCG_06156"/>
<name>A0A2B7ZAF8_9EURO</name>
<reference evidence="9 10" key="1">
    <citation type="submission" date="2017-10" db="EMBL/GenBank/DDBJ databases">
        <title>Comparative genomics in systemic dimorphic fungi from Ajellomycetaceae.</title>
        <authorList>
            <person name="Munoz J.F."/>
            <person name="Mcewen J.G."/>
            <person name="Clay O.K."/>
            <person name="Cuomo C.A."/>
        </authorList>
    </citation>
    <scope>NUCLEOTIDE SEQUENCE [LARGE SCALE GENOMIC DNA]</scope>
    <source>
        <strain evidence="9 10">UAMH4076</strain>
    </source>
</reference>
<dbReference type="GO" id="GO:0016491">
    <property type="term" value="F:oxidoreductase activity"/>
    <property type="evidence" value="ECO:0007669"/>
    <property type="project" value="UniProtKB-KW"/>
</dbReference>
<gene>
    <name evidence="9" type="ORF">GX50_03802</name>
</gene>
<proteinExistence type="inferred from homology"/>